<keyword evidence="3" id="KW-0378">Hydrolase</keyword>
<protein>
    <recommendedName>
        <fullName evidence="7">GH43 family beta-xylosidase</fullName>
    </recommendedName>
</protein>
<dbReference type="GO" id="GO:0005975">
    <property type="term" value="P:carbohydrate metabolic process"/>
    <property type="evidence" value="ECO:0007669"/>
    <property type="project" value="InterPro"/>
</dbReference>
<dbReference type="SUPFAM" id="SSF75005">
    <property type="entry name" value="Arabinanase/levansucrase/invertase"/>
    <property type="match status" value="2"/>
</dbReference>
<sequence>MKSWRLGPSLAALLVLVVLVAGTPGRAFQGASATEPASSSPIGDFQMALVADGDVQIDYSMPAGFDAALLQRFVDEAEGQNARLSDTIYQDMETYEMDAPLRASIPRHPFDGDISVTSTGLRVVISGSEVQPQASWYYYIIAVVVGEIIKLTTRYLCIGFFPVGAPVSGPVCAAVATFLGSLISGIIIQWVDGKLTSAEAWGLNLAIAVIRSIGADAWEFTSAWAKANMRPLLIKFRDAFVEFAKTSARWAGQRIADALVWVAAQLTSLAETIVAKLEEAAALIRPNSIPTKGADPSTISVGGTYYSVEVDSSEPGRAKIFLRTAAGPAALPTAPRSLLWADETNIGEVWAPEIVRIDGRYYVYFSAGRGSAHRMYVISSTSPWVAFTAAQKLNLPDDKWAIDGTTFTFNNQRWFVWSGWVGDADGEQTLFISRMNSPTQPTGARYVISQPREPWEQVVGNPTINEGPEAVKDPNGQLHIAYSANGSWSDQYCIADLRLRAGGDPTYVWDWYKSNGCEFGSNRATMMPEWDPTLSVNGPGHHTFVLENGDINSSPGAGHNNDLMYHAVPKGIPYSWDNRRRFAGGWAWRSGCTYSRQNVPGDNLNTGWSIKFFEDRNFGNDGGGGACTTNGATTPGRTGLRAADPSVMRVGSTYYSVESDGGNIYSRSAASVPDLARAPKALIWSAPKNMPNVWAPELVKVTAALNTKVYAIYFASGDGGAGQRMYYTWSNSPDRGFSDPIKLNLPDDKWSVDGTAFYFGSKMWFVWSGWEGDSNIEQNIYIAEMTSPSDVKGPRKIISQAREPWERIVGNPYINEAPAPLKDPNGQLHITYSANGSWSDQYCIADLRLRAGGDPMYVWDWYKSNGCLFGSNRDTMMAGWDPALYANGPGSHSFVLLDGDIGTSPPAGKNFPLMYHAVPKGTAYSWANREWFSGGFGWRGGCTYSRQNVPGANTDTGWSIKFFEDRYFGNDGGGGVC</sequence>
<dbReference type="AlphaFoldDB" id="A0A919NT18"/>
<evidence type="ECO:0008006" key="7">
    <source>
        <dbReference type="Google" id="ProtNLM"/>
    </source>
</evidence>
<comment type="similarity">
    <text evidence="1">Belongs to the glycosyl hydrolase 43 family.</text>
</comment>
<dbReference type="Pfam" id="PF04616">
    <property type="entry name" value="Glyco_hydro_43"/>
    <property type="match status" value="2"/>
</dbReference>
<keyword evidence="4" id="KW-0326">Glycosidase</keyword>
<dbReference type="Proteomes" id="UP000623608">
    <property type="component" value="Unassembled WGS sequence"/>
</dbReference>
<gene>
    <name evidence="5" type="ORF">Ate02nite_59970</name>
</gene>
<dbReference type="PANTHER" id="PTHR43817">
    <property type="entry name" value="GLYCOSYL HYDROLASE"/>
    <property type="match status" value="1"/>
</dbReference>
<evidence type="ECO:0000256" key="1">
    <source>
        <dbReference type="ARBA" id="ARBA00009865"/>
    </source>
</evidence>
<dbReference type="RefSeq" id="WP_239147797.1">
    <property type="nucleotide sequence ID" value="NZ_BOMY01000039.1"/>
</dbReference>
<evidence type="ECO:0000256" key="2">
    <source>
        <dbReference type="ARBA" id="ARBA00022729"/>
    </source>
</evidence>
<evidence type="ECO:0000313" key="6">
    <source>
        <dbReference type="Proteomes" id="UP000623608"/>
    </source>
</evidence>
<dbReference type="InterPro" id="IPR023296">
    <property type="entry name" value="Glyco_hydro_beta-prop_sf"/>
</dbReference>
<dbReference type="InterPro" id="IPR006710">
    <property type="entry name" value="Glyco_hydro_43"/>
</dbReference>
<evidence type="ECO:0000313" key="5">
    <source>
        <dbReference type="EMBL" id="GIF23267.1"/>
    </source>
</evidence>
<dbReference type="CDD" id="cd18820">
    <property type="entry name" value="GH43_LbAraf43-like"/>
    <property type="match status" value="2"/>
</dbReference>
<organism evidence="5 6">
    <name type="scientific">Paractinoplanes tereljensis</name>
    <dbReference type="NCBI Taxonomy" id="571912"/>
    <lineage>
        <taxon>Bacteria</taxon>
        <taxon>Bacillati</taxon>
        <taxon>Actinomycetota</taxon>
        <taxon>Actinomycetes</taxon>
        <taxon>Micromonosporales</taxon>
        <taxon>Micromonosporaceae</taxon>
        <taxon>Paractinoplanes</taxon>
    </lineage>
</organism>
<accession>A0A919NT18</accession>
<name>A0A919NT18_9ACTN</name>
<comment type="caution">
    <text evidence="5">The sequence shown here is derived from an EMBL/GenBank/DDBJ whole genome shotgun (WGS) entry which is preliminary data.</text>
</comment>
<evidence type="ECO:0000256" key="3">
    <source>
        <dbReference type="ARBA" id="ARBA00022801"/>
    </source>
</evidence>
<dbReference type="EMBL" id="BOMY01000039">
    <property type="protein sequence ID" value="GIF23267.1"/>
    <property type="molecule type" value="Genomic_DNA"/>
</dbReference>
<reference evidence="5" key="1">
    <citation type="submission" date="2021-01" db="EMBL/GenBank/DDBJ databases">
        <title>Whole genome shotgun sequence of Actinoplanes tereljensis NBRC 105297.</title>
        <authorList>
            <person name="Komaki H."/>
            <person name="Tamura T."/>
        </authorList>
    </citation>
    <scope>NUCLEOTIDE SEQUENCE</scope>
    <source>
        <strain evidence="5">NBRC 105297</strain>
    </source>
</reference>
<dbReference type="PANTHER" id="PTHR43817:SF1">
    <property type="entry name" value="HYDROLASE, FAMILY 43, PUTATIVE (AFU_ORTHOLOGUE AFUA_3G01660)-RELATED"/>
    <property type="match status" value="1"/>
</dbReference>
<dbReference type="Gene3D" id="2.115.10.20">
    <property type="entry name" value="Glycosyl hydrolase domain, family 43"/>
    <property type="match status" value="2"/>
</dbReference>
<dbReference type="GO" id="GO:0004553">
    <property type="term" value="F:hydrolase activity, hydrolyzing O-glycosyl compounds"/>
    <property type="evidence" value="ECO:0007669"/>
    <property type="project" value="InterPro"/>
</dbReference>
<evidence type="ECO:0000256" key="4">
    <source>
        <dbReference type="ARBA" id="ARBA00023295"/>
    </source>
</evidence>
<proteinExistence type="inferred from homology"/>
<keyword evidence="6" id="KW-1185">Reference proteome</keyword>
<keyword evidence="2" id="KW-0732">Signal</keyword>